<evidence type="ECO:0000313" key="2">
    <source>
        <dbReference type="EMBL" id="KCV83706.1"/>
    </source>
</evidence>
<dbReference type="AlphaFoldDB" id="A0A058ZSB1"/>
<proteinExistence type="predicted"/>
<feature type="transmembrane region" description="Helical" evidence="1">
    <location>
        <begin position="95"/>
        <end position="116"/>
    </location>
</feature>
<protein>
    <recommendedName>
        <fullName evidence="4">Component of SufBCD complex</fullName>
    </recommendedName>
</protein>
<evidence type="ECO:0008006" key="4">
    <source>
        <dbReference type="Google" id="ProtNLM"/>
    </source>
</evidence>
<gene>
    <name evidence="2" type="ORF">ATO10_03060</name>
</gene>
<dbReference type="Proteomes" id="UP000024836">
    <property type="component" value="Unassembled WGS sequence"/>
</dbReference>
<name>A0A058ZSB1_9RHOB</name>
<evidence type="ECO:0000313" key="3">
    <source>
        <dbReference type="Proteomes" id="UP000024836"/>
    </source>
</evidence>
<feature type="transmembrane region" description="Helical" evidence="1">
    <location>
        <begin position="163"/>
        <end position="182"/>
    </location>
</feature>
<feature type="transmembrane region" description="Helical" evidence="1">
    <location>
        <begin position="122"/>
        <end position="142"/>
    </location>
</feature>
<evidence type="ECO:0000256" key="1">
    <source>
        <dbReference type="SAM" id="Phobius"/>
    </source>
</evidence>
<dbReference type="eggNOG" id="ENOG502ZVNE">
    <property type="taxonomic scope" value="Bacteria"/>
</dbReference>
<keyword evidence="3" id="KW-1185">Reference proteome</keyword>
<dbReference type="PATRIC" id="fig|1461693.3.peg.633"/>
<accession>A0A058ZSB1</accession>
<organism evidence="2 3">
    <name type="scientific">Actibacterium atlanticum</name>
    <dbReference type="NCBI Taxonomy" id="1461693"/>
    <lineage>
        <taxon>Bacteria</taxon>
        <taxon>Pseudomonadati</taxon>
        <taxon>Pseudomonadota</taxon>
        <taxon>Alphaproteobacteria</taxon>
        <taxon>Rhodobacterales</taxon>
        <taxon>Roseobacteraceae</taxon>
        <taxon>Actibacterium</taxon>
    </lineage>
</organism>
<dbReference type="STRING" id="1461693.ATO10_03060"/>
<keyword evidence="1" id="KW-1133">Transmembrane helix</keyword>
<comment type="caution">
    <text evidence="2">The sequence shown here is derived from an EMBL/GenBank/DDBJ whole genome shotgun (WGS) entry which is preliminary data.</text>
</comment>
<dbReference type="EMBL" id="AQQY01000001">
    <property type="protein sequence ID" value="KCV83706.1"/>
    <property type="molecule type" value="Genomic_DNA"/>
</dbReference>
<reference evidence="2 3" key="1">
    <citation type="submission" date="2013-04" db="EMBL/GenBank/DDBJ databases">
        <title>Shimia sp. 22II-S11-Z10 Genome Sequencing.</title>
        <authorList>
            <person name="Lai Q."/>
            <person name="Li G."/>
            <person name="Shao Z."/>
        </authorList>
    </citation>
    <scope>NUCLEOTIDE SEQUENCE [LARGE SCALE GENOMIC DNA]</scope>
    <source>
        <strain evidence="3">22II-S11-Z10</strain>
    </source>
</reference>
<feature type="transmembrane region" description="Helical" evidence="1">
    <location>
        <begin position="36"/>
        <end position="58"/>
    </location>
</feature>
<sequence length="192" mass="21812">MHAAKLRGNAENQRGRAVESYRTVFEVIDMRSFSNLWYWIALAVVWSSASHWVLGVPWDLVQRAMRKGGQAEADFNDITRINVNRILYIADMSGLWLIGFASFFLTSILVLGWYFWIEFCQAIFMIAFPMSLVGGLSIRTARKVDASGIQGEDLYKKLRRQRLITQVIGMISIFVTSIWGMYLNLSVGALGS</sequence>
<keyword evidence="1" id="KW-0812">Transmembrane</keyword>
<keyword evidence="1" id="KW-0472">Membrane</keyword>